<dbReference type="Pfam" id="PF12849">
    <property type="entry name" value="PBP_like_2"/>
    <property type="match status" value="1"/>
</dbReference>
<dbReference type="HOGENOM" id="CLU_888239_0_0_10"/>
<dbReference type="SUPFAM" id="SSF53850">
    <property type="entry name" value="Periplasmic binding protein-like II"/>
    <property type="match status" value="1"/>
</dbReference>
<feature type="domain" description="PBP" evidence="2">
    <location>
        <begin position="93"/>
        <end position="212"/>
    </location>
</feature>
<dbReference type="PANTHER" id="PTHR30570">
    <property type="entry name" value="PERIPLASMIC PHOSPHATE BINDING COMPONENT OF PHOSPHATE ABC TRANSPORTER"/>
    <property type="match status" value="1"/>
</dbReference>
<dbReference type="PANTHER" id="PTHR30570:SF1">
    <property type="entry name" value="PHOSPHATE-BINDING PROTEIN PSTS"/>
    <property type="match status" value="1"/>
</dbReference>
<dbReference type="KEGG" id="sgn:SGRA_2822"/>
<dbReference type="EMBL" id="CP002831">
    <property type="protein sequence ID" value="AFC25550.1"/>
    <property type="molecule type" value="Genomic_DNA"/>
</dbReference>
<dbReference type="InterPro" id="IPR050811">
    <property type="entry name" value="Phosphate_ABC_transporter"/>
</dbReference>
<accession>H6LA82</accession>
<dbReference type="Gene3D" id="3.40.190.10">
    <property type="entry name" value="Periplasmic binding protein-like II"/>
    <property type="match status" value="2"/>
</dbReference>
<protein>
    <submittedName>
        <fullName evidence="3">OmpA family protein</fullName>
    </submittedName>
</protein>
<reference evidence="3 4" key="1">
    <citation type="journal article" date="2012" name="Stand. Genomic Sci.">
        <title>Complete genome sequencing and analysis of Saprospira grandis str. Lewin, a predatory marine bacterium.</title>
        <authorList>
            <person name="Saw J.H."/>
            <person name="Yuryev A."/>
            <person name="Kanbe M."/>
            <person name="Hou S."/>
            <person name="Young A.G."/>
            <person name="Aizawa S."/>
            <person name="Alam M."/>
        </authorList>
    </citation>
    <scope>NUCLEOTIDE SEQUENCE [LARGE SCALE GENOMIC DNA]</scope>
    <source>
        <strain evidence="3 4">Lewin</strain>
    </source>
</reference>
<sequence>MTVFQIKHFFYALVLFSLWACQPQGASSLIEQGGDSPQQLGPKLYKITGSKTLGAVLMPALLDAYLGQLQLEKLEKEHLSAGYLYSWEQAGRKVRLELLPKGSQAGFMALATGQAQMAMASKEIDDSLLAQLPALKQEQQLLLAYDALRVLVHKEKAEIKELSKLQLDKIFRGEIRDWAEIDLRFSGPIRLYLRNEQSGSFHFVQRILGALGAAHKQQENFDYLLQDLANDPNGLAFAPYDLPAGLSVSTVAVAGRKANLQDLQYLFRRPLYLYLDALALKDPFWVDFMAFCQSEEGQKIVAQSGFARVASSL</sequence>
<dbReference type="OrthoDB" id="9783488at2"/>
<keyword evidence="1" id="KW-0732">Signal</keyword>
<dbReference type="AlphaFoldDB" id="H6LA82"/>
<dbReference type="RefSeq" id="WP_015693153.1">
    <property type="nucleotide sequence ID" value="NC_016940.1"/>
</dbReference>
<gene>
    <name evidence="3" type="primary">pstS</name>
    <name evidence="3" type="ordered locus">SGRA_2822</name>
</gene>
<keyword evidence="4" id="KW-1185">Reference proteome</keyword>
<proteinExistence type="predicted"/>
<evidence type="ECO:0000313" key="3">
    <source>
        <dbReference type="EMBL" id="AFC25550.1"/>
    </source>
</evidence>
<dbReference type="InterPro" id="IPR024370">
    <property type="entry name" value="PBP_domain"/>
</dbReference>
<organism evidence="3 4">
    <name type="scientific">Saprospira grandis (strain Lewin)</name>
    <dbReference type="NCBI Taxonomy" id="984262"/>
    <lineage>
        <taxon>Bacteria</taxon>
        <taxon>Pseudomonadati</taxon>
        <taxon>Bacteroidota</taxon>
        <taxon>Saprospiria</taxon>
        <taxon>Saprospirales</taxon>
        <taxon>Saprospiraceae</taxon>
        <taxon>Saprospira</taxon>
    </lineage>
</organism>
<name>H6LA82_SAPGL</name>
<dbReference type="eggNOG" id="COG0226">
    <property type="taxonomic scope" value="Bacteria"/>
</dbReference>
<evidence type="ECO:0000313" key="4">
    <source>
        <dbReference type="Proteomes" id="UP000007519"/>
    </source>
</evidence>
<evidence type="ECO:0000256" key="1">
    <source>
        <dbReference type="ARBA" id="ARBA00022729"/>
    </source>
</evidence>
<evidence type="ECO:0000259" key="2">
    <source>
        <dbReference type="Pfam" id="PF12849"/>
    </source>
</evidence>
<dbReference type="Proteomes" id="UP000007519">
    <property type="component" value="Chromosome"/>
</dbReference>
<dbReference type="STRING" id="984262.SGRA_2822"/>